<feature type="transmembrane region" description="Helical" evidence="1">
    <location>
        <begin position="110"/>
        <end position="132"/>
    </location>
</feature>
<dbReference type="Proteomes" id="UP000509594">
    <property type="component" value="Chromosome"/>
</dbReference>
<evidence type="ECO:0000313" key="3">
    <source>
        <dbReference type="Proteomes" id="UP000509594"/>
    </source>
</evidence>
<proteinExistence type="predicted"/>
<feature type="transmembrane region" description="Helical" evidence="1">
    <location>
        <begin position="210"/>
        <end position="228"/>
    </location>
</feature>
<dbReference type="AlphaFoldDB" id="A0A7D5E8D2"/>
<evidence type="ECO:0008006" key="4">
    <source>
        <dbReference type="Google" id="ProtNLM"/>
    </source>
</evidence>
<dbReference type="KEGG" id="mzi:HWN40_04805"/>
<dbReference type="RefSeq" id="WP_176964673.1">
    <property type="nucleotide sequence ID" value="NZ_CP058215.1"/>
</dbReference>
<feature type="transmembrane region" description="Helical" evidence="1">
    <location>
        <begin position="243"/>
        <end position="267"/>
    </location>
</feature>
<gene>
    <name evidence="2" type="ORF">HWN40_04805</name>
</gene>
<evidence type="ECO:0000256" key="1">
    <source>
        <dbReference type="SAM" id="Phobius"/>
    </source>
</evidence>
<evidence type="ECO:0000313" key="2">
    <source>
        <dbReference type="EMBL" id="QLC49617.1"/>
    </source>
</evidence>
<feature type="transmembrane region" description="Helical" evidence="1">
    <location>
        <begin position="181"/>
        <end position="198"/>
    </location>
</feature>
<dbReference type="GeneID" id="55820970"/>
<keyword evidence="1" id="KW-0812">Transmembrane</keyword>
<organism evidence="2 3">
    <name type="scientific">Methanolobus zinderi</name>
    <dbReference type="NCBI Taxonomy" id="536044"/>
    <lineage>
        <taxon>Archaea</taxon>
        <taxon>Methanobacteriati</taxon>
        <taxon>Methanobacteriota</taxon>
        <taxon>Stenosarchaea group</taxon>
        <taxon>Methanomicrobia</taxon>
        <taxon>Methanosarcinales</taxon>
        <taxon>Methanosarcinaceae</taxon>
        <taxon>Methanolobus</taxon>
    </lineage>
</organism>
<keyword evidence="1" id="KW-0472">Membrane</keyword>
<reference evidence="2 3" key="1">
    <citation type="submission" date="2020-06" db="EMBL/GenBank/DDBJ databases">
        <title>Methanolobus halotolerans sp. nov., isolated from a saline lake Tus in Siberia.</title>
        <authorList>
            <person name="Shen Y."/>
            <person name="Chen S.-C."/>
            <person name="Lai M.-C."/>
            <person name="Huang H.-H."/>
            <person name="Chiu H.-H."/>
            <person name="Tang S.-L."/>
            <person name="Rogozin D.Y."/>
            <person name="Degermendzhy A.G."/>
        </authorList>
    </citation>
    <scope>NUCLEOTIDE SEQUENCE [LARGE SCALE GENOMIC DNA]</scope>
    <source>
        <strain evidence="2 3">DSM 21339</strain>
    </source>
</reference>
<protein>
    <recommendedName>
        <fullName evidence="4">M50 family metallopeptidase</fullName>
    </recommendedName>
</protein>
<sequence>MIQEISMIIRLSLLELLAFTGPVLLIGLLLGQMEQLSNSYLQRSFGRKALLLTAWIGVPVHEVGHLLMCWLFGHKVRKVKLLDIRSDDGTLGYVQHSYDRSSLFQSMGNFFIGIGPILSGNIFLILSMYILLPELFSSFSGQLSAFTGDSRPFLSVLPASLELMSNLIANMLDPANLGNPMFWIYIFLALGVSAHIALSRADLKGAARGLPVMLMILILANSLVFVLYDSTPYAASEIFRYNIYLLGFSILSMFFSAMNMALAYTAWSLKKRMS</sequence>
<name>A0A7D5E8D2_9EURY</name>
<keyword evidence="1" id="KW-1133">Transmembrane helix</keyword>
<dbReference type="OrthoDB" id="135287at2157"/>
<keyword evidence="3" id="KW-1185">Reference proteome</keyword>
<feature type="transmembrane region" description="Helical" evidence="1">
    <location>
        <begin position="50"/>
        <end position="72"/>
    </location>
</feature>
<dbReference type="EMBL" id="CP058215">
    <property type="protein sequence ID" value="QLC49617.1"/>
    <property type="molecule type" value="Genomic_DNA"/>
</dbReference>
<accession>A0A7D5E8D2</accession>
<feature type="transmembrane region" description="Helical" evidence="1">
    <location>
        <begin position="12"/>
        <end position="30"/>
    </location>
</feature>